<dbReference type="AlphaFoldDB" id="A0AAF3FEV2"/>
<evidence type="ECO:0000256" key="3">
    <source>
        <dbReference type="ARBA" id="ARBA00022679"/>
    </source>
</evidence>
<proteinExistence type="inferred from homology"/>
<dbReference type="Proteomes" id="UP000887575">
    <property type="component" value="Unassembled WGS sequence"/>
</dbReference>
<dbReference type="PANTHER" id="PTHR12176:SF59">
    <property type="entry name" value="METHYLTRANSFERASE DOMAIN-CONTAINING PROTEIN-RELATED"/>
    <property type="match status" value="1"/>
</dbReference>
<dbReference type="Gene3D" id="3.40.50.150">
    <property type="entry name" value="Vaccinia Virus protein VP39"/>
    <property type="match status" value="2"/>
</dbReference>
<comment type="similarity">
    <text evidence="1">Belongs to the methyltransferase superfamily.</text>
</comment>
<dbReference type="WBParaSite" id="MBELARI_LOCUS5557">
    <property type="protein sequence ID" value="MBELARI_LOCUS5557"/>
    <property type="gene ID" value="MBELARI_LOCUS5557"/>
</dbReference>
<evidence type="ECO:0000313" key="5">
    <source>
        <dbReference type="Proteomes" id="UP000887575"/>
    </source>
</evidence>
<dbReference type="GO" id="GO:0032259">
    <property type="term" value="P:methylation"/>
    <property type="evidence" value="ECO:0007669"/>
    <property type="project" value="UniProtKB-KW"/>
</dbReference>
<dbReference type="GO" id="GO:0008168">
    <property type="term" value="F:methyltransferase activity"/>
    <property type="evidence" value="ECO:0007669"/>
    <property type="project" value="UniProtKB-KW"/>
</dbReference>
<protein>
    <submittedName>
        <fullName evidence="6">Methyltransferase type 11 domain-containing protein</fullName>
    </submittedName>
</protein>
<organism evidence="5 6">
    <name type="scientific">Mesorhabditis belari</name>
    <dbReference type="NCBI Taxonomy" id="2138241"/>
    <lineage>
        <taxon>Eukaryota</taxon>
        <taxon>Metazoa</taxon>
        <taxon>Ecdysozoa</taxon>
        <taxon>Nematoda</taxon>
        <taxon>Chromadorea</taxon>
        <taxon>Rhabditida</taxon>
        <taxon>Rhabditina</taxon>
        <taxon>Rhabditomorpha</taxon>
        <taxon>Rhabditoidea</taxon>
        <taxon>Rhabditidae</taxon>
        <taxon>Mesorhabditinae</taxon>
        <taxon>Mesorhabditis</taxon>
    </lineage>
</organism>
<dbReference type="Pfam" id="PF13847">
    <property type="entry name" value="Methyltransf_31"/>
    <property type="match status" value="1"/>
</dbReference>
<dbReference type="PANTHER" id="PTHR12176">
    <property type="entry name" value="SAM-DEPENDENT METHYLTRANSFERASE SUPERFAMILY PROTEIN"/>
    <property type="match status" value="1"/>
</dbReference>
<dbReference type="SUPFAM" id="SSF53335">
    <property type="entry name" value="S-adenosyl-L-methionine-dependent methyltransferases"/>
    <property type="match status" value="2"/>
</dbReference>
<keyword evidence="5" id="KW-1185">Reference proteome</keyword>
<keyword evidence="3" id="KW-0808">Transferase</keyword>
<accession>A0AAF3FEV2</accession>
<dbReference type="CDD" id="cd02440">
    <property type="entry name" value="AdoMet_MTases"/>
    <property type="match status" value="2"/>
</dbReference>
<feature type="domain" description="Methyltransferase" evidence="4">
    <location>
        <begin position="53"/>
        <end position="163"/>
    </location>
</feature>
<evidence type="ECO:0000256" key="2">
    <source>
        <dbReference type="ARBA" id="ARBA00022603"/>
    </source>
</evidence>
<dbReference type="InterPro" id="IPR051419">
    <property type="entry name" value="Lys/N-term_MeTrsfase_sf"/>
</dbReference>
<evidence type="ECO:0000313" key="6">
    <source>
        <dbReference type="WBParaSite" id="MBELARI_LOCUS5557"/>
    </source>
</evidence>
<keyword evidence="2" id="KW-0489">Methyltransferase</keyword>
<name>A0AAF3FEV2_9BILA</name>
<dbReference type="InterPro" id="IPR025714">
    <property type="entry name" value="Methyltranfer_dom"/>
</dbReference>
<evidence type="ECO:0000259" key="4">
    <source>
        <dbReference type="Pfam" id="PF13847"/>
    </source>
</evidence>
<evidence type="ECO:0000256" key="1">
    <source>
        <dbReference type="ARBA" id="ARBA00008361"/>
    </source>
</evidence>
<reference evidence="6" key="1">
    <citation type="submission" date="2024-02" db="UniProtKB">
        <authorList>
            <consortium name="WormBaseParasite"/>
        </authorList>
    </citation>
    <scope>IDENTIFICATION</scope>
</reference>
<dbReference type="InterPro" id="IPR029063">
    <property type="entry name" value="SAM-dependent_MTases_sf"/>
</dbReference>
<sequence>MKSVEKSFEAHDFTSPEFWKKFFAERGTPFEWYGGYDDLSVIIEQYVTPKNCVLQIGCGNSELATEMYDNGFHQIHSIDTNAKVIKQQSTKNRNRSGLAFSVDDATKLTLADLTFDVVLDKGTLDAMFPPKATDEQKEMVSKMFSEVARVLKPLGRYLIVTLAQEHILDFWLKELSGRFILKVHKVKNSTRGLRMPVFVLVATKLLKPLTMTRPIDFVNSNDTSVTPISSLDELFEVVKAEQQMSSLLHYLAQPLKEETSLKLWGSDKQEKYQVYIVDKEGVAVKLKSYGVFIVPYGRKHEFLYADPKGRKELRSNCKKDRLAIVHVLDKLMQDFIEIQDDLNPYALQWAPAGKHVEHRHQFLTVGDDNTVEVLETGNSEVNGEFVVKDVEIEGEFRRQLVFLASKNLIQSEVLLKVDEGRKFPMLNHLTSEHHEVMLIALGLHESKPLESLDTADLQLGILGLGGGLLASYLLLHLPKCKIIGIELDPEVVRIAESYFALPTKDPRLEVRVVDALDYLQVNAHDDSRRQRLDILFVDVAGGEATGITCPPPSFLTDQALDNMKRSLKPNGILALNFVTRDQSLAGKTRGIVQKHFKGLYSMSVAHHVNEILIASAEELDIVELQKTIKRDYPLPKMISQRLGNMKLV</sequence>